<evidence type="ECO:0008006" key="3">
    <source>
        <dbReference type="Google" id="ProtNLM"/>
    </source>
</evidence>
<accession>A0ABW5ANT1</accession>
<sequence>MIVEFVTFESPKGWDRAKVLADAETTIPKWSANQELLRKHFLLGVGEAEGTGGGIYIWPSIAAAQRAHDDAWREGIKTRTGGYPTVRYFDLMLLIDNEQGRVTAWDETGAPHDRTPAKA</sequence>
<evidence type="ECO:0000313" key="2">
    <source>
        <dbReference type="Proteomes" id="UP001597314"/>
    </source>
</evidence>
<dbReference type="RefSeq" id="WP_378479731.1">
    <property type="nucleotide sequence ID" value="NZ_JBHUIW010000031.1"/>
</dbReference>
<dbReference type="InterPro" id="IPR011008">
    <property type="entry name" value="Dimeric_a/b-barrel"/>
</dbReference>
<comment type="caution">
    <text evidence="1">The sequence shown here is derived from an EMBL/GenBank/DDBJ whole genome shotgun (WGS) entry which is preliminary data.</text>
</comment>
<dbReference type="Gene3D" id="3.30.70.100">
    <property type="match status" value="1"/>
</dbReference>
<reference evidence="2" key="1">
    <citation type="journal article" date="2019" name="Int. J. Syst. Evol. Microbiol.">
        <title>The Global Catalogue of Microorganisms (GCM) 10K type strain sequencing project: providing services to taxonomists for standard genome sequencing and annotation.</title>
        <authorList>
            <consortium name="The Broad Institute Genomics Platform"/>
            <consortium name="The Broad Institute Genome Sequencing Center for Infectious Disease"/>
            <person name="Wu L."/>
            <person name="Ma J."/>
        </authorList>
    </citation>
    <scope>NUCLEOTIDE SEQUENCE [LARGE SCALE GENOMIC DNA]</scope>
    <source>
        <strain evidence="2">CGMCC 1.6774</strain>
    </source>
</reference>
<protein>
    <recommendedName>
        <fullName evidence="3">Monooxygenase</fullName>
    </recommendedName>
</protein>
<proteinExistence type="predicted"/>
<keyword evidence="2" id="KW-1185">Reference proteome</keyword>
<name>A0ABW5ANT1_9BRAD</name>
<dbReference type="SUPFAM" id="SSF54909">
    <property type="entry name" value="Dimeric alpha+beta barrel"/>
    <property type="match status" value="1"/>
</dbReference>
<dbReference type="EMBL" id="JBHUIW010000031">
    <property type="protein sequence ID" value="MFD2184589.1"/>
    <property type="molecule type" value="Genomic_DNA"/>
</dbReference>
<organism evidence="1 2">
    <name type="scientific">Rhodoplanes azumiensis</name>
    <dbReference type="NCBI Taxonomy" id="1897628"/>
    <lineage>
        <taxon>Bacteria</taxon>
        <taxon>Pseudomonadati</taxon>
        <taxon>Pseudomonadota</taxon>
        <taxon>Alphaproteobacteria</taxon>
        <taxon>Hyphomicrobiales</taxon>
        <taxon>Nitrobacteraceae</taxon>
        <taxon>Rhodoplanes</taxon>
    </lineage>
</organism>
<dbReference type="Proteomes" id="UP001597314">
    <property type="component" value="Unassembled WGS sequence"/>
</dbReference>
<evidence type="ECO:0000313" key="1">
    <source>
        <dbReference type="EMBL" id="MFD2184589.1"/>
    </source>
</evidence>
<gene>
    <name evidence="1" type="ORF">ACFSOX_20735</name>
</gene>